<dbReference type="GO" id="GO:0016757">
    <property type="term" value="F:glycosyltransferase activity"/>
    <property type="evidence" value="ECO:0007669"/>
    <property type="project" value="InterPro"/>
</dbReference>
<evidence type="ECO:0000313" key="3">
    <source>
        <dbReference type="EMBL" id="KAF4708657.1"/>
    </source>
</evidence>
<proteinExistence type="inferred from homology"/>
<name>A0A7J6QK83_PEROL</name>
<organism evidence="3 4">
    <name type="scientific">Perkinsus olseni</name>
    <name type="common">Perkinsus atlanticus</name>
    <dbReference type="NCBI Taxonomy" id="32597"/>
    <lineage>
        <taxon>Eukaryota</taxon>
        <taxon>Sar</taxon>
        <taxon>Alveolata</taxon>
        <taxon>Perkinsozoa</taxon>
        <taxon>Perkinsea</taxon>
        <taxon>Perkinsida</taxon>
        <taxon>Perkinsidae</taxon>
        <taxon>Perkinsus</taxon>
    </lineage>
</organism>
<evidence type="ECO:0000256" key="1">
    <source>
        <dbReference type="ARBA" id="ARBA00010271"/>
    </source>
</evidence>
<evidence type="ECO:0000259" key="2">
    <source>
        <dbReference type="Pfam" id="PF03016"/>
    </source>
</evidence>
<reference evidence="3 4" key="1">
    <citation type="submission" date="2020-04" db="EMBL/GenBank/DDBJ databases">
        <title>Perkinsus olseni comparative genomics.</title>
        <authorList>
            <person name="Bogema D.R."/>
        </authorList>
    </citation>
    <scope>NUCLEOTIDE SEQUENCE [LARGE SCALE GENOMIC DNA]</scope>
    <source>
        <strain evidence="3 4">ATCC PRA-207</strain>
    </source>
</reference>
<gene>
    <name evidence="3" type="ORF">FOZ63_028491</name>
</gene>
<protein>
    <recommendedName>
        <fullName evidence="2">Exostosin GT47 domain-containing protein</fullName>
    </recommendedName>
</protein>
<comment type="caution">
    <text evidence="3">The sequence shown here is derived from an EMBL/GenBank/DDBJ whole genome shotgun (WGS) entry which is preliminary data.</text>
</comment>
<dbReference type="Proteomes" id="UP000553632">
    <property type="component" value="Unassembled WGS sequence"/>
</dbReference>
<evidence type="ECO:0000313" key="4">
    <source>
        <dbReference type="Proteomes" id="UP000553632"/>
    </source>
</evidence>
<keyword evidence="4" id="KW-1185">Reference proteome</keyword>
<feature type="domain" description="Exostosin GT47" evidence="2">
    <location>
        <begin position="154"/>
        <end position="441"/>
    </location>
</feature>
<dbReference type="Pfam" id="PF03016">
    <property type="entry name" value="Exostosin_GT47"/>
    <property type="match status" value="1"/>
</dbReference>
<dbReference type="AlphaFoldDB" id="A0A7J6QK83"/>
<accession>A0A7J6QK83</accession>
<dbReference type="OMA" id="YFVECVP"/>
<dbReference type="PANTHER" id="PTHR11062">
    <property type="entry name" value="EXOSTOSIN HEPARAN SULFATE GLYCOSYLTRANSFERASE -RELATED"/>
    <property type="match status" value="1"/>
</dbReference>
<dbReference type="PANTHER" id="PTHR11062:SF281">
    <property type="entry name" value="EXOSTOSIN-LIKE 2"/>
    <property type="match status" value="1"/>
</dbReference>
<dbReference type="InterPro" id="IPR004263">
    <property type="entry name" value="Exostosin"/>
</dbReference>
<dbReference type="EMBL" id="JABANO010032395">
    <property type="protein sequence ID" value="KAF4708657.1"/>
    <property type="molecule type" value="Genomic_DNA"/>
</dbReference>
<comment type="similarity">
    <text evidence="1">Belongs to the glycosyltransferase 47 family.</text>
</comment>
<sequence>MPLLSQLSASFDGQSDPATEEFAARIWEDPDCLTGRGLDWASIRQALQRAPADDHYLAAFIEQLSTTIGWDGIIDDCLFGGVALLYWHTRQLLELGHLEAALLHFSLLDSYASSFHPAIMARGTWGVSDYDLTVLRRDLAARNAPSDALPDCGKVYVYREDEAPSLHHLTQGAAFCGKGQWGSEVHIHYWLLSSPYRTLDPAQADYFFVPGYGICMFEGGFLNLTEINDIYTALIGELPHWQEGGRRHVFTFASGMAVGVFKDWERYMPNATVLTPETGIFNDNRWQKKPFFEPWRDVAIPGHLHRSEIMHFLQVARPLEDRRYLAVFFGRIDPSRASHVASTALDDAPRQALFEMIRQYGPMEDVLFGSNLTAEQMRSTMGDSVFCLVPRGKSAWSLRLYEALWAGCVPVVLSDRWILPFASHLPEHRYALRFPMKMAASPQLLHHLRAVPLERVRRLMAGGRQARCLFSYGVGSIWGPMSFLQERHVPLDHDVCPEAEAFTGICTALRRMFSAQHQ</sequence>
<dbReference type="InterPro" id="IPR040911">
    <property type="entry name" value="Exostosin_GT47"/>
</dbReference>